<evidence type="ECO:0000259" key="1">
    <source>
        <dbReference type="Pfam" id="PF12728"/>
    </source>
</evidence>
<gene>
    <name evidence="2" type="ORF">KEC56_11760</name>
</gene>
<organism evidence="2 3">
    <name type="scientific">Microbacterium tenebrionis</name>
    <dbReference type="NCBI Taxonomy" id="2830665"/>
    <lineage>
        <taxon>Bacteria</taxon>
        <taxon>Bacillati</taxon>
        <taxon>Actinomycetota</taxon>
        <taxon>Actinomycetes</taxon>
        <taxon>Micrococcales</taxon>
        <taxon>Microbacteriaceae</taxon>
        <taxon>Microbacterium</taxon>
    </lineage>
</organism>
<dbReference type="RefSeq" id="WP_175988823.1">
    <property type="nucleotide sequence ID" value="NZ_JAGTTM010000005.1"/>
</dbReference>
<proteinExistence type="predicted"/>
<dbReference type="InterPro" id="IPR041657">
    <property type="entry name" value="HTH_17"/>
</dbReference>
<dbReference type="NCBIfam" id="TIGR01764">
    <property type="entry name" value="excise"/>
    <property type="match status" value="1"/>
</dbReference>
<dbReference type="GO" id="GO:0003677">
    <property type="term" value="F:DNA binding"/>
    <property type="evidence" value="ECO:0007669"/>
    <property type="project" value="InterPro"/>
</dbReference>
<dbReference type="Gene3D" id="1.10.10.10">
    <property type="entry name" value="Winged helix-like DNA-binding domain superfamily/Winged helix DNA-binding domain"/>
    <property type="match status" value="1"/>
</dbReference>
<dbReference type="AlphaFoldDB" id="A0A9X1LQZ3"/>
<dbReference type="Proteomes" id="UP001139289">
    <property type="component" value="Unassembled WGS sequence"/>
</dbReference>
<dbReference type="InterPro" id="IPR010093">
    <property type="entry name" value="SinI_DNA-bd"/>
</dbReference>
<protein>
    <submittedName>
        <fullName evidence="2">Helix-turn-helix domain-containing protein</fullName>
    </submittedName>
</protein>
<evidence type="ECO:0000313" key="2">
    <source>
        <dbReference type="EMBL" id="MCC2030182.1"/>
    </source>
</evidence>
<evidence type="ECO:0000313" key="3">
    <source>
        <dbReference type="Proteomes" id="UP001139289"/>
    </source>
</evidence>
<keyword evidence="3" id="KW-1185">Reference proteome</keyword>
<dbReference type="EMBL" id="JAGTTM010000005">
    <property type="protein sequence ID" value="MCC2030182.1"/>
    <property type="molecule type" value="Genomic_DNA"/>
</dbReference>
<comment type="caution">
    <text evidence="2">The sequence shown here is derived from an EMBL/GenBank/DDBJ whole genome shotgun (WGS) entry which is preliminary data.</text>
</comment>
<dbReference type="Pfam" id="PF12728">
    <property type="entry name" value="HTH_17"/>
    <property type="match status" value="1"/>
</dbReference>
<dbReference type="InterPro" id="IPR036388">
    <property type="entry name" value="WH-like_DNA-bd_sf"/>
</dbReference>
<accession>A0A9X1LQZ3</accession>
<feature type="domain" description="Helix-turn-helix" evidence="1">
    <location>
        <begin position="9"/>
        <end position="59"/>
    </location>
</feature>
<dbReference type="InterPro" id="IPR009061">
    <property type="entry name" value="DNA-bd_dom_put_sf"/>
</dbReference>
<reference evidence="2" key="1">
    <citation type="submission" date="2021-04" db="EMBL/GenBank/DDBJ databases">
        <title>Microbacterium tenobrionis sp. nov. and Microbacterium allomyrinae sp. nov., isolated from larvae of Tenobrio molitor and Allomyrina dichotoma, respectively.</title>
        <authorList>
            <person name="Lee S.D."/>
        </authorList>
    </citation>
    <scope>NUCLEOTIDE SEQUENCE</scope>
    <source>
        <strain evidence="2">YMB-B2</strain>
    </source>
</reference>
<dbReference type="SUPFAM" id="SSF46955">
    <property type="entry name" value="Putative DNA-binding domain"/>
    <property type="match status" value="1"/>
</dbReference>
<name>A0A9X1LQZ3_9MICO</name>
<sequence length="71" mass="7694">MTDITIARLLTTDEVAEILQVSKRTLESWRITGDGPACIKVGKHARYREADVADWINAQTPIAPTASKGAA</sequence>